<evidence type="ECO:0000313" key="4">
    <source>
        <dbReference type="Proteomes" id="UP000238322"/>
    </source>
</evidence>
<dbReference type="EMBL" id="PUHY01000012">
    <property type="protein sequence ID" value="PQO32381.1"/>
    <property type="molecule type" value="Genomic_DNA"/>
</dbReference>
<evidence type="ECO:0000256" key="1">
    <source>
        <dbReference type="SAM" id="MobiDB-lite"/>
    </source>
</evidence>
<dbReference type="RefSeq" id="WP_105331394.1">
    <property type="nucleotide sequence ID" value="NZ_PUHY01000012.1"/>
</dbReference>
<dbReference type="OrthoDB" id="273909at2"/>
<keyword evidence="2" id="KW-1133">Transmembrane helix</keyword>
<name>A0A2S8FJQ2_9BACT</name>
<feature type="transmembrane region" description="Helical" evidence="2">
    <location>
        <begin position="58"/>
        <end position="78"/>
    </location>
</feature>
<sequence>MSDPPESNPFTSPSRDDDSPPEELSTIPGSMAMAMLLGYILTGLQIGEFVLIGDHQSSNQFTLLVGALLSLFITSGLIARSGPSWAVARFYFCFHGVMAVGFAAMAFLAGKDPMAIWSGFAQAAICLFIFLALGRQAVRKYHQLECPQCHEINADGDDLLCLQRRCRKCGFRW</sequence>
<feature type="transmembrane region" description="Helical" evidence="2">
    <location>
        <begin position="115"/>
        <end position="133"/>
    </location>
</feature>
<keyword evidence="2" id="KW-0472">Membrane</keyword>
<feature type="transmembrane region" description="Helical" evidence="2">
    <location>
        <begin position="90"/>
        <end position="109"/>
    </location>
</feature>
<protein>
    <submittedName>
        <fullName evidence="3">Uncharacterized protein</fullName>
    </submittedName>
</protein>
<accession>A0A2S8FJQ2</accession>
<dbReference type="AlphaFoldDB" id="A0A2S8FJQ2"/>
<proteinExistence type="predicted"/>
<dbReference type="Proteomes" id="UP000238322">
    <property type="component" value="Unassembled WGS sequence"/>
</dbReference>
<comment type="caution">
    <text evidence="3">The sequence shown here is derived from an EMBL/GenBank/DDBJ whole genome shotgun (WGS) entry which is preliminary data.</text>
</comment>
<evidence type="ECO:0000313" key="3">
    <source>
        <dbReference type="EMBL" id="PQO32381.1"/>
    </source>
</evidence>
<gene>
    <name evidence="3" type="ORF">C5Y83_19340</name>
</gene>
<organism evidence="3 4">
    <name type="scientific">Blastopirellula marina</name>
    <dbReference type="NCBI Taxonomy" id="124"/>
    <lineage>
        <taxon>Bacteria</taxon>
        <taxon>Pseudomonadati</taxon>
        <taxon>Planctomycetota</taxon>
        <taxon>Planctomycetia</taxon>
        <taxon>Pirellulales</taxon>
        <taxon>Pirellulaceae</taxon>
        <taxon>Blastopirellula</taxon>
    </lineage>
</organism>
<feature type="region of interest" description="Disordered" evidence="1">
    <location>
        <begin position="1"/>
        <end position="24"/>
    </location>
</feature>
<evidence type="ECO:0000256" key="2">
    <source>
        <dbReference type="SAM" id="Phobius"/>
    </source>
</evidence>
<keyword evidence="2" id="KW-0812">Transmembrane</keyword>
<reference evidence="3 4" key="1">
    <citation type="submission" date="2018-02" db="EMBL/GenBank/DDBJ databases">
        <title>Comparative genomes isolates from brazilian mangrove.</title>
        <authorList>
            <person name="Araujo J.E."/>
            <person name="Taketani R.G."/>
            <person name="Silva M.C.P."/>
            <person name="Loureco M.V."/>
            <person name="Andreote F.D."/>
        </authorList>
    </citation>
    <scope>NUCLEOTIDE SEQUENCE [LARGE SCALE GENOMIC DNA]</scope>
    <source>
        <strain evidence="3 4">Hex-1 MGV</strain>
    </source>
</reference>